<accession>A0AAD8NW82</accession>
<reference evidence="2" key="1">
    <citation type="journal article" date="2023" name="bioRxiv">
        <title>Improved chromosome-level genome assembly for marigold (Tagetes erecta).</title>
        <authorList>
            <person name="Jiang F."/>
            <person name="Yuan L."/>
            <person name="Wang S."/>
            <person name="Wang H."/>
            <person name="Xu D."/>
            <person name="Wang A."/>
            <person name="Fan W."/>
        </authorList>
    </citation>
    <scope>NUCLEOTIDE SEQUENCE</scope>
    <source>
        <strain evidence="2">WSJ</strain>
        <tissue evidence="2">Leaf</tissue>
    </source>
</reference>
<evidence type="ECO:0000313" key="2">
    <source>
        <dbReference type="EMBL" id="KAK1423287.1"/>
    </source>
</evidence>
<evidence type="ECO:0000256" key="1">
    <source>
        <dbReference type="ARBA" id="ARBA00005437"/>
    </source>
</evidence>
<sequence length="184" mass="20702">MDEPIGPRSLAIILTFELIEIAFDHLYVVRDTYQQVLCKLRSSDSRFQAQWEFMDADDSTKLTLTKKLVSIHDTWTAYNSNGDEQFSLKKNHIFPKQTNIHVCSETKIAQMRALDNAEGFMVEVIGNVRWELVAACFAVVVAMKSEARKRKEFVRHVPDITAKFLGGVAIGAGKAMFDLISGAS</sequence>
<dbReference type="Proteomes" id="UP001229421">
    <property type="component" value="Unassembled WGS sequence"/>
</dbReference>
<dbReference type="InterPro" id="IPR025659">
    <property type="entry name" value="Tubby-like_C"/>
</dbReference>
<comment type="caution">
    <text evidence="2">The sequence shown here is derived from an EMBL/GenBank/DDBJ whole genome shotgun (WGS) entry which is preliminary data.</text>
</comment>
<protein>
    <submittedName>
        <fullName evidence="2">Uncharacterized protein</fullName>
    </submittedName>
</protein>
<dbReference type="SUPFAM" id="SSF54518">
    <property type="entry name" value="Tubby C-terminal domain-like"/>
    <property type="match status" value="1"/>
</dbReference>
<dbReference type="InterPro" id="IPR007612">
    <property type="entry name" value="LOR"/>
</dbReference>
<organism evidence="2 3">
    <name type="scientific">Tagetes erecta</name>
    <name type="common">African marigold</name>
    <dbReference type="NCBI Taxonomy" id="13708"/>
    <lineage>
        <taxon>Eukaryota</taxon>
        <taxon>Viridiplantae</taxon>
        <taxon>Streptophyta</taxon>
        <taxon>Embryophyta</taxon>
        <taxon>Tracheophyta</taxon>
        <taxon>Spermatophyta</taxon>
        <taxon>Magnoliopsida</taxon>
        <taxon>eudicotyledons</taxon>
        <taxon>Gunneridae</taxon>
        <taxon>Pentapetalae</taxon>
        <taxon>asterids</taxon>
        <taxon>campanulids</taxon>
        <taxon>Asterales</taxon>
        <taxon>Asteraceae</taxon>
        <taxon>Asteroideae</taxon>
        <taxon>Heliantheae alliance</taxon>
        <taxon>Tageteae</taxon>
        <taxon>Tagetes</taxon>
    </lineage>
</organism>
<dbReference type="AlphaFoldDB" id="A0AAD8NW82"/>
<name>A0AAD8NW82_TARER</name>
<dbReference type="Gene3D" id="2.40.160.200">
    <property type="entry name" value="LURP1-related"/>
    <property type="match status" value="1"/>
</dbReference>
<proteinExistence type="inferred from homology"/>
<dbReference type="Pfam" id="PF04525">
    <property type="entry name" value="LOR"/>
    <property type="match status" value="1"/>
</dbReference>
<evidence type="ECO:0000313" key="3">
    <source>
        <dbReference type="Proteomes" id="UP001229421"/>
    </source>
</evidence>
<dbReference type="InterPro" id="IPR038595">
    <property type="entry name" value="LOR_sf"/>
</dbReference>
<keyword evidence="3" id="KW-1185">Reference proteome</keyword>
<gene>
    <name evidence="2" type="ORF">QVD17_18585</name>
</gene>
<dbReference type="EMBL" id="JAUHHV010000005">
    <property type="protein sequence ID" value="KAK1423287.1"/>
    <property type="molecule type" value="Genomic_DNA"/>
</dbReference>
<comment type="similarity">
    <text evidence="1">Belongs to the LOR family.</text>
</comment>